<feature type="signal peptide" evidence="6">
    <location>
        <begin position="1"/>
        <end position="21"/>
    </location>
</feature>
<evidence type="ECO:0000259" key="7">
    <source>
        <dbReference type="Pfam" id="PF00413"/>
    </source>
</evidence>
<dbReference type="GO" id="GO:0006508">
    <property type="term" value="P:proteolysis"/>
    <property type="evidence" value="ECO:0007669"/>
    <property type="project" value="UniProtKB-KW"/>
</dbReference>
<name>A0A1V2UX90_9GAMM</name>
<dbReference type="Pfam" id="PF00413">
    <property type="entry name" value="Peptidase_M10"/>
    <property type="match status" value="1"/>
</dbReference>
<organism evidence="8 9">
    <name type="scientific">Acinetobacter genomosp. 33YU</name>
    <dbReference type="NCBI Taxonomy" id="1675530"/>
    <lineage>
        <taxon>Bacteria</taxon>
        <taxon>Pseudomonadati</taxon>
        <taxon>Pseudomonadota</taxon>
        <taxon>Gammaproteobacteria</taxon>
        <taxon>Moraxellales</taxon>
        <taxon>Moraxellaceae</taxon>
        <taxon>Acinetobacter</taxon>
    </lineage>
</organism>
<dbReference type="SUPFAM" id="SSF55486">
    <property type="entry name" value="Metalloproteases ('zincins'), catalytic domain"/>
    <property type="match status" value="1"/>
</dbReference>
<dbReference type="Gene3D" id="3.40.390.10">
    <property type="entry name" value="Collagenase (Catalytic Domain)"/>
    <property type="match status" value="1"/>
</dbReference>
<keyword evidence="6" id="KW-0732">Signal</keyword>
<evidence type="ECO:0000256" key="1">
    <source>
        <dbReference type="ARBA" id="ARBA00022670"/>
    </source>
</evidence>
<dbReference type="EMBL" id="LFZS01000006">
    <property type="protein sequence ID" value="ONN54575.1"/>
    <property type="molecule type" value="Genomic_DNA"/>
</dbReference>
<dbReference type="InterPro" id="IPR024079">
    <property type="entry name" value="MetalloPept_cat_dom_sf"/>
</dbReference>
<keyword evidence="9" id="KW-1185">Reference proteome</keyword>
<evidence type="ECO:0000256" key="4">
    <source>
        <dbReference type="ARBA" id="ARBA00022833"/>
    </source>
</evidence>
<evidence type="ECO:0000256" key="3">
    <source>
        <dbReference type="ARBA" id="ARBA00022801"/>
    </source>
</evidence>
<dbReference type="InterPro" id="IPR001818">
    <property type="entry name" value="Pept_M10_metallopeptidase"/>
</dbReference>
<dbReference type="AlphaFoldDB" id="A0A1V2UX90"/>
<protein>
    <submittedName>
        <fullName evidence="8">Dual-action HEIGH metallo-peptidase</fullName>
    </submittedName>
</protein>
<dbReference type="GO" id="GO:0008270">
    <property type="term" value="F:zinc ion binding"/>
    <property type="evidence" value="ECO:0007669"/>
    <property type="project" value="InterPro"/>
</dbReference>
<dbReference type="Proteomes" id="UP000189376">
    <property type="component" value="Unassembled WGS sequence"/>
</dbReference>
<reference evidence="8 9" key="1">
    <citation type="submission" date="2015-07" db="EMBL/GenBank/DDBJ databases">
        <title>Acinetobacter yuneri, a novel member of Acinetobacter calcoaceticus-Acinetobacter baumannii complex isolated from clinical specimen.</title>
        <authorList>
            <person name="Yu Y."/>
        </authorList>
    </citation>
    <scope>NUCLEOTIDE SEQUENCE [LARGE SCALE GENOMIC DNA]</scope>
    <source>
        <strain evidence="8 9">A362</strain>
    </source>
</reference>
<dbReference type="GO" id="GO:0004222">
    <property type="term" value="F:metalloendopeptidase activity"/>
    <property type="evidence" value="ECO:0007669"/>
    <property type="project" value="InterPro"/>
</dbReference>
<keyword evidence="4" id="KW-0862">Zinc</keyword>
<feature type="chain" id="PRO_5012302072" evidence="6">
    <location>
        <begin position="22"/>
        <end position="301"/>
    </location>
</feature>
<dbReference type="PRINTS" id="PR00138">
    <property type="entry name" value="MATRIXIN"/>
</dbReference>
<sequence>MRLTSLLLGVAFAFSNFQANAHLATPVNTQVQQKNAQHLTYKIAEVDPRFGLSQDQLLEITQQAADIWKEGTGKNYFTYDPNAKLEIRLVYDDSQNRSEQRQKISAQFKQDQQRIIDEQQQIKQLKQNLSQTQSDLENKKQILNEKLKNFDQQMMQFNQGKLAPEYTAKSLGKTQKDLQKQTVSLKKDIAAYNQQAADLNKKVNHFNQINDQFNQSLNQFKQNAQADVFKKGIYNGKQITIYEYSSIDDLRLTIAHELGHALGLKHSNQPGALMYSVRKDSDKKTNVLTDADRDLLNALPQ</sequence>
<feature type="coiled-coil region" evidence="5">
    <location>
        <begin position="108"/>
        <end position="209"/>
    </location>
</feature>
<evidence type="ECO:0000313" key="8">
    <source>
        <dbReference type="EMBL" id="ONN54575.1"/>
    </source>
</evidence>
<dbReference type="GO" id="GO:0031012">
    <property type="term" value="C:extracellular matrix"/>
    <property type="evidence" value="ECO:0007669"/>
    <property type="project" value="InterPro"/>
</dbReference>
<keyword evidence="1" id="KW-0645">Protease</keyword>
<keyword evidence="3" id="KW-0378">Hydrolase</keyword>
<evidence type="ECO:0000313" key="9">
    <source>
        <dbReference type="Proteomes" id="UP000189376"/>
    </source>
</evidence>
<proteinExistence type="predicted"/>
<keyword evidence="2" id="KW-0479">Metal-binding</keyword>
<accession>A0A1V2UX90</accession>
<evidence type="ECO:0000256" key="2">
    <source>
        <dbReference type="ARBA" id="ARBA00022723"/>
    </source>
</evidence>
<feature type="domain" description="Peptidase M10 metallopeptidase" evidence="7">
    <location>
        <begin position="35"/>
        <end position="296"/>
    </location>
</feature>
<gene>
    <name evidence="8" type="ORF">AC058_09360</name>
</gene>
<dbReference type="InterPro" id="IPR021190">
    <property type="entry name" value="Pept_M10A"/>
</dbReference>
<evidence type="ECO:0000256" key="5">
    <source>
        <dbReference type="SAM" id="Coils"/>
    </source>
</evidence>
<evidence type="ECO:0000256" key="6">
    <source>
        <dbReference type="SAM" id="SignalP"/>
    </source>
</evidence>
<comment type="caution">
    <text evidence="8">The sequence shown here is derived from an EMBL/GenBank/DDBJ whole genome shotgun (WGS) entry which is preliminary data.</text>
</comment>
<keyword evidence="5" id="KW-0175">Coiled coil</keyword>